<evidence type="ECO:0000256" key="1">
    <source>
        <dbReference type="SAM" id="MobiDB-lite"/>
    </source>
</evidence>
<reference evidence="2 3" key="1">
    <citation type="submission" date="2014-04" db="EMBL/GenBank/DDBJ databases">
        <title>Evolutionary Origins and Diversification of the Mycorrhizal Mutualists.</title>
        <authorList>
            <consortium name="DOE Joint Genome Institute"/>
            <consortium name="Mycorrhizal Genomics Consortium"/>
            <person name="Kohler A."/>
            <person name="Kuo A."/>
            <person name="Nagy L.G."/>
            <person name="Floudas D."/>
            <person name="Copeland A."/>
            <person name="Barry K.W."/>
            <person name="Cichocki N."/>
            <person name="Veneault-Fourrey C."/>
            <person name="LaButti K."/>
            <person name="Lindquist E.A."/>
            <person name="Lipzen A."/>
            <person name="Lundell T."/>
            <person name="Morin E."/>
            <person name="Murat C."/>
            <person name="Riley R."/>
            <person name="Ohm R."/>
            <person name="Sun H."/>
            <person name="Tunlid A."/>
            <person name="Henrissat B."/>
            <person name="Grigoriev I.V."/>
            <person name="Hibbett D.S."/>
            <person name="Martin F."/>
        </authorList>
    </citation>
    <scope>NUCLEOTIDE SEQUENCE [LARGE SCALE GENOMIC DNA]</scope>
    <source>
        <strain evidence="2 3">Koide BX008</strain>
    </source>
</reference>
<organism evidence="2 3">
    <name type="scientific">Amanita muscaria (strain Koide BX008)</name>
    <dbReference type="NCBI Taxonomy" id="946122"/>
    <lineage>
        <taxon>Eukaryota</taxon>
        <taxon>Fungi</taxon>
        <taxon>Dikarya</taxon>
        <taxon>Basidiomycota</taxon>
        <taxon>Agaricomycotina</taxon>
        <taxon>Agaricomycetes</taxon>
        <taxon>Agaricomycetidae</taxon>
        <taxon>Agaricales</taxon>
        <taxon>Pluteineae</taxon>
        <taxon>Amanitaceae</taxon>
        <taxon>Amanita</taxon>
    </lineage>
</organism>
<gene>
    <name evidence="2" type="ORF">M378DRAFT_171177</name>
</gene>
<accession>A0A0C2WMM2</accession>
<keyword evidence="3" id="KW-1185">Reference proteome</keyword>
<dbReference type="InParanoid" id="A0A0C2WMM2"/>
<dbReference type="OrthoDB" id="3270344at2759"/>
<feature type="compositionally biased region" description="Polar residues" evidence="1">
    <location>
        <begin position="70"/>
        <end position="79"/>
    </location>
</feature>
<feature type="region of interest" description="Disordered" evidence="1">
    <location>
        <begin position="52"/>
        <end position="91"/>
    </location>
</feature>
<sequence length="91" mass="9883">MADSLISLEVGSNRCSCQKWDKLRQDSSYSAYPWLQHCGKCLASTSGKYSFQPPRAHNGHADHQGDTAVGSIQESSTIAVDNPVSEAQRKG</sequence>
<protein>
    <submittedName>
        <fullName evidence="2">Uncharacterized protein</fullName>
    </submittedName>
</protein>
<proteinExistence type="predicted"/>
<dbReference type="Proteomes" id="UP000054549">
    <property type="component" value="Unassembled WGS sequence"/>
</dbReference>
<dbReference type="EMBL" id="KN818352">
    <property type="protein sequence ID" value="KIL57956.1"/>
    <property type="molecule type" value="Genomic_DNA"/>
</dbReference>
<dbReference type="AlphaFoldDB" id="A0A0C2WMM2"/>
<dbReference type="HOGENOM" id="CLU_2426540_0_0_1"/>
<evidence type="ECO:0000313" key="3">
    <source>
        <dbReference type="Proteomes" id="UP000054549"/>
    </source>
</evidence>
<name>A0A0C2WMM2_AMAMK</name>
<evidence type="ECO:0000313" key="2">
    <source>
        <dbReference type="EMBL" id="KIL57956.1"/>
    </source>
</evidence>